<dbReference type="InterPro" id="IPR019734">
    <property type="entry name" value="TPR_rpt"/>
</dbReference>
<accession>A0ABX8L7I3</accession>
<dbReference type="EMBL" id="CP077365">
    <property type="protein sequence ID" value="QXB47807.1"/>
    <property type="molecule type" value="Genomic_DNA"/>
</dbReference>
<evidence type="ECO:0000313" key="6">
    <source>
        <dbReference type="Proteomes" id="UP000683517"/>
    </source>
</evidence>
<dbReference type="RefSeq" id="WP_216985650.1">
    <property type="nucleotide sequence ID" value="NZ_CP077365.1"/>
</dbReference>
<feature type="domain" description="DUF4365" evidence="4">
    <location>
        <begin position="18"/>
        <end position="151"/>
    </location>
</feature>
<dbReference type="SMART" id="SM00028">
    <property type="entry name" value="TPR"/>
    <property type="match status" value="6"/>
</dbReference>
<dbReference type="PANTHER" id="PTHR44943:SF8">
    <property type="entry name" value="TPR REPEAT-CONTAINING PROTEIN MJ0263"/>
    <property type="match status" value="1"/>
</dbReference>
<evidence type="ECO:0000259" key="4">
    <source>
        <dbReference type="Pfam" id="PF14280"/>
    </source>
</evidence>
<feature type="repeat" description="TPR" evidence="3">
    <location>
        <begin position="345"/>
        <end position="378"/>
    </location>
</feature>
<feature type="repeat" description="TPR" evidence="3">
    <location>
        <begin position="566"/>
        <end position="599"/>
    </location>
</feature>
<dbReference type="InterPro" id="IPR025375">
    <property type="entry name" value="DUF4365"/>
</dbReference>
<dbReference type="Pfam" id="PF14280">
    <property type="entry name" value="DUF4365"/>
    <property type="match status" value="1"/>
</dbReference>
<name>A0ABX8L7I3_9GAMM</name>
<keyword evidence="2 3" id="KW-0802">TPR repeat</keyword>
<keyword evidence="6" id="KW-1185">Reference proteome</keyword>
<evidence type="ECO:0000256" key="3">
    <source>
        <dbReference type="PROSITE-ProRule" id="PRU00339"/>
    </source>
</evidence>
<feature type="repeat" description="TPR" evidence="3">
    <location>
        <begin position="600"/>
        <end position="633"/>
    </location>
</feature>
<evidence type="ECO:0000256" key="2">
    <source>
        <dbReference type="ARBA" id="ARBA00022803"/>
    </source>
</evidence>
<proteinExistence type="predicted"/>
<dbReference type="Pfam" id="PF13414">
    <property type="entry name" value="TPR_11"/>
    <property type="match status" value="1"/>
</dbReference>
<dbReference type="Pfam" id="PF13431">
    <property type="entry name" value="TPR_17"/>
    <property type="match status" value="1"/>
</dbReference>
<reference evidence="5 6" key="1">
    <citation type="submission" date="2021-06" db="EMBL/GenBank/DDBJ databases">
        <title>FDA dAtabase for Regulatory Grade micrObial Sequences (FDA-ARGOS): Supporting development and validation of Infectious Disease Dx tests.</title>
        <authorList>
            <person name="Sproer C."/>
            <person name="Gronow S."/>
            <person name="Severitt S."/>
            <person name="Schroder I."/>
            <person name="Tallon L."/>
            <person name="Sadzewicz L."/>
            <person name="Zhao X."/>
            <person name="Boylan J."/>
            <person name="Ott S."/>
            <person name="Bowen H."/>
            <person name="Vavikolanu K."/>
            <person name="Mehta A."/>
            <person name="Aluvathingal J."/>
            <person name="Nadendla S."/>
            <person name="Lowell S."/>
            <person name="Myers T."/>
            <person name="Yan Y."/>
        </authorList>
    </citation>
    <scope>NUCLEOTIDE SEQUENCE [LARGE SCALE GENOMIC DNA]</scope>
    <source>
        <strain evidence="5 6">FDAARGOS 1400</strain>
    </source>
</reference>
<dbReference type="InterPro" id="IPR051685">
    <property type="entry name" value="Ycf3/AcsC/BcsC/TPR_MFPF"/>
</dbReference>
<dbReference type="PROSITE" id="PS50005">
    <property type="entry name" value="TPR"/>
    <property type="match status" value="4"/>
</dbReference>
<feature type="repeat" description="TPR" evidence="3">
    <location>
        <begin position="311"/>
        <end position="344"/>
    </location>
</feature>
<evidence type="ECO:0000313" key="5">
    <source>
        <dbReference type="EMBL" id="QXB47807.1"/>
    </source>
</evidence>
<protein>
    <submittedName>
        <fullName evidence="5">Tetratricopeptide repeat protein</fullName>
    </submittedName>
</protein>
<gene>
    <name evidence="5" type="ORF">I6L30_07365</name>
</gene>
<dbReference type="PANTHER" id="PTHR44943">
    <property type="entry name" value="CELLULOSE SYNTHASE OPERON PROTEIN C"/>
    <property type="match status" value="1"/>
</dbReference>
<dbReference type="Proteomes" id="UP000683517">
    <property type="component" value="Chromosome"/>
</dbReference>
<sequence length="648" mass="74236">MKHFDDLPKRHTNHIIETKAENAFQQVISASECFMIQQTDKQDYGTDYQIEVTDGEYATNIRIHVQLKGTKKALNKDGSISIDIKRSNLNYLISQPHSFFVCYHIPTDTLKSCSADAVLRQYGHSGHQWTEQQTITVNFTENLSIAKLEFLAKFAKANTISLRNTKIKQIIASSNELMNTIRDVPYDLYIPEDPELAATLLSTLYNNSEDQKISDAFDRFLALFPPDHNAIMYCYMAEINIGMAQKDINIARIKNGITYLKTKLKTKQFSSGSLLYSIGNGYSVLGINKDAITAYKKAIDDLNNSDIDLLAMCYKNLGSSYDNIGNQAEAISCYKKSISYNNQLPEANFALGNFYLKNGKYEEALKHFDEIVFAEPTTEKQFSVLGWRVNALFNLKEGRSAFREINTLLSNTANSGEWIWSWCAQQVALFGRDSIDNAKLSISFWDKYLKKHPNCPHGVREWLLNQFYLRSESLDIGFTYSAFKFHFESIIQYLQVEDAAFLWDKLGHWAQENNNWNEAEYCFRKAYDLEKGKYGYCLGTALVFLNRPQESLPLLLEQALMIQPDDMSWFQVASAYEKLGKIEEAISAYEKVISLNSNYDLAWFNLGGIYWNLGNLAKASEIWKQAIKRFPDHELTALLYRDIPNALK</sequence>
<dbReference type="PROSITE" id="PS50293">
    <property type="entry name" value="TPR_REGION"/>
    <property type="match status" value="1"/>
</dbReference>
<evidence type="ECO:0000256" key="1">
    <source>
        <dbReference type="ARBA" id="ARBA00022737"/>
    </source>
</evidence>
<keyword evidence="1" id="KW-0677">Repeat</keyword>
<organism evidence="5 6">
    <name type="scientific">Acinetobacter seifertii</name>
    <dbReference type="NCBI Taxonomy" id="1530123"/>
    <lineage>
        <taxon>Bacteria</taxon>
        <taxon>Pseudomonadati</taxon>
        <taxon>Pseudomonadota</taxon>
        <taxon>Gammaproteobacteria</taxon>
        <taxon>Moraxellales</taxon>
        <taxon>Moraxellaceae</taxon>
        <taxon>Acinetobacter</taxon>
        <taxon>Acinetobacter calcoaceticus/baumannii complex</taxon>
    </lineage>
</organism>